<accession>A0A0N0P6I5</accession>
<evidence type="ECO:0000256" key="1">
    <source>
        <dbReference type="ARBA" id="ARBA00022679"/>
    </source>
</evidence>
<dbReference type="SUPFAM" id="SSF52540">
    <property type="entry name" value="P-loop containing nucleoside triphosphate hydrolases"/>
    <property type="match status" value="1"/>
</dbReference>
<name>A0A0N0P6I5_LEPSE</name>
<dbReference type="AlphaFoldDB" id="A0A0N0P6I5"/>
<evidence type="ECO:0000256" key="3">
    <source>
        <dbReference type="ARBA" id="ARBA00022777"/>
    </source>
</evidence>
<keyword evidence="8" id="KW-1185">Reference proteome</keyword>
<gene>
    <name evidence="7" type="ORF">ABL78_3257</name>
</gene>
<dbReference type="InterPro" id="IPR007862">
    <property type="entry name" value="Adenylate_kinase_lid-dom"/>
</dbReference>
<dbReference type="PRINTS" id="PR00094">
    <property type="entry name" value="ADENYLTKNASE"/>
</dbReference>
<dbReference type="InterPro" id="IPR033690">
    <property type="entry name" value="Adenylat_kinase_CS"/>
</dbReference>
<comment type="similarity">
    <text evidence="4">Belongs to the adenylate kinase family.</text>
</comment>
<evidence type="ECO:0000256" key="2">
    <source>
        <dbReference type="ARBA" id="ARBA00022741"/>
    </source>
</evidence>
<evidence type="ECO:0000313" key="8">
    <source>
        <dbReference type="Proteomes" id="UP000038009"/>
    </source>
</evidence>
<dbReference type="Proteomes" id="UP000038009">
    <property type="component" value="Unassembled WGS sequence"/>
</dbReference>
<protein>
    <submittedName>
        <fullName evidence="7">Adenylate kinase 2</fullName>
    </submittedName>
</protein>
<evidence type="ECO:0000259" key="6">
    <source>
        <dbReference type="Pfam" id="PF05191"/>
    </source>
</evidence>
<keyword evidence="3 4" id="KW-0418">Kinase</keyword>
<dbReference type="OMA" id="CWIHPPS"/>
<keyword evidence="2" id="KW-0547">Nucleotide-binding</keyword>
<keyword evidence="1 4" id="KW-0808">Transferase</keyword>
<proteinExistence type="inferred from homology"/>
<dbReference type="PANTHER" id="PTHR23359">
    <property type="entry name" value="NUCLEOTIDE KINASE"/>
    <property type="match status" value="1"/>
</dbReference>
<dbReference type="GO" id="GO:0004017">
    <property type="term" value="F:AMP kinase activity"/>
    <property type="evidence" value="ECO:0007669"/>
    <property type="project" value="InterPro"/>
</dbReference>
<sequence>MKIVIEGPPQGGKTTVASVVKERYGLCYVSTSEAVRNAVHLGNSAHSTMLKQLIDNDELIPDSILVKVVSEATQRPDCINGFVLDGFPRTRKQSKLLQEMENVKVDTVVELEVPDNVQQSRFGGRWFHTKSGRVYHTVYNPPLVAGRDDDSGEPLEQRQEDKPDMIMQRMFQYRRQLSELRTTFSNEAWTTVEASGSVESVRNNVFAVLDPLYYAQNSKKMKSTHSGRSTSWWQFWRRA</sequence>
<dbReference type="EMBL" id="LJSK01000078">
    <property type="protein sequence ID" value="KPI87659.1"/>
    <property type="molecule type" value="Genomic_DNA"/>
</dbReference>
<comment type="caution">
    <text evidence="7">The sequence shown here is derived from an EMBL/GenBank/DDBJ whole genome shotgun (WGS) entry which is preliminary data.</text>
</comment>
<dbReference type="PROSITE" id="PS00113">
    <property type="entry name" value="ADENYLATE_KINASE"/>
    <property type="match status" value="1"/>
</dbReference>
<organism evidence="7 8">
    <name type="scientific">Leptomonas seymouri</name>
    <dbReference type="NCBI Taxonomy" id="5684"/>
    <lineage>
        <taxon>Eukaryota</taxon>
        <taxon>Discoba</taxon>
        <taxon>Euglenozoa</taxon>
        <taxon>Kinetoplastea</taxon>
        <taxon>Metakinetoplastina</taxon>
        <taxon>Trypanosomatida</taxon>
        <taxon>Trypanosomatidae</taxon>
        <taxon>Leishmaniinae</taxon>
        <taxon>Leptomonas</taxon>
    </lineage>
</organism>
<dbReference type="OrthoDB" id="439792at2759"/>
<evidence type="ECO:0000313" key="7">
    <source>
        <dbReference type="EMBL" id="KPI87659.1"/>
    </source>
</evidence>
<dbReference type="VEuPathDB" id="TriTrypDB:Lsey_0078_0140"/>
<evidence type="ECO:0000256" key="4">
    <source>
        <dbReference type="RuleBase" id="RU003330"/>
    </source>
</evidence>
<dbReference type="Gene3D" id="3.40.50.300">
    <property type="entry name" value="P-loop containing nucleotide triphosphate hydrolases"/>
    <property type="match status" value="1"/>
</dbReference>
<feature type="region of interest" description="Disordered" evidence="5">
    <location>
        <begin position="143"/>
        <end position="162"/>
    </location>
</feature>
<evidence type="ECO:0000256" key="5">
    <source>
        <dbReference type="SAM" id="MobiDB-lite"/>
    </source>
</evidence>
<reference evidence="7 8" key="1">
    <citation type="journal article" date="2015" name="PLoS Pathog.">
        <title>Leptomonas seymouri: Adaptations to the Dixenous Life Cycle Analyzed by Genome Sequencing, Transcriptome Profiling and Co-infection with Leishmania donovani.</title>
        <authorList>
            <person name="Kraeva N."/>
            <person name="Butenko A."/>
            <person name="Hlavacova J."/>
            <person name="Kostygov A."/>
            <person name="Myskova J."/>
            <person name="Grybchuk D."/>
            <person name="Lestinova T."/>
            <person name="Votypka J."/>
            <person name="Volf P."/>
            <person name="Opperdoes F."/>
            <person name="Flegontov P."/>
            <person name="Lukes J."/>
            <person name="Yurchenko V."/>
        </authorList>
    </citation>
    <scope>NUCLEOTIDE SEQUENCE [LARGE SCALE GENOMIC DNA]</scope>
    <source>
        <strain evidence="7 8">ATCC 30220</strain>
    </source>
</reference>
<dbReference type="InterPro" id="IPR027417">
    <property type="entry name" value="P-loop_NTPase"/>
</dbReference>
<dbReference type="GO" id="GO:0005524">
    <property type="term" value="F:ATP binding"/>
    <property type="evidence" value="ECO:0007669"/>
    <property type="project" value="InterPro"/>
</dbReference>
<dbReference type="CDD" id="cd01428">
    <property type="entry name" value="ADK"/>
    <property type="match status" value="1"/>
</dbReference>
<feature type="domain" description="Adenylate kinase active site lid" evidence="6">
    <location>
        <begin position="125"/>
        <end position="159"/>
    </location>
</feature>
<dbReference type="InterPro" id="IPR000850">
    <property type="entry name" value="Adenylat/UMP-CMP_kin"/>
</dbReference>
<dbReference type="HAMAP" id="MF_00235">
    <property type="entry name" value="Adenylate_kinase_Adk"/>
    <property type="match status" value="1"/>
</dbReference>
<dbReference type="Pfam" id="PF05191">
    <property type="entry name" value="ADK_lid"/>
    <property type="match status" value="1"/>
</dbReference>
<dbReference type="Pfam" id="PF00406">
    <property type="entry name" value="ADK"/>
    <property type="match status" value="1"/>
</dbReference>